<dbReference type="RefSeq" id="XP_018069025.1">
    <property type="nucleotide sequence ID" value="XM_018205129.1"/>
</dbReference>
<feature type="transmembrane region" description="Helical" evidence="1">
    <location>
        <begin position="86"/>
        <end position="111"/>
    </location>
</feature>
<feature type="chain" id="PRO_5008267794" evidence="2">
    <location>
        <begin position="23"/>
        <end position="180"/>
    </location>
</feature>
<reference evidence="3 4" key="1">
    <citation type="submission" date="2015-10" db="EMBL/GenBank/DDBJ databases">
        <title>Full genome of DAOMC 229536 Phialocephala scopiformis, a fungal endophyte of spruce producing the potent anti-insectan compound rugulosin.</title>
        <authorList>
            <consortium name="DOE Joint Genome Institute"/>
            <person name="Walker A.K."/>
            <person name="Frasz S.L."/>
            <person name="Seifert K.A."/>
            <person name="Miller J.D."/>
            <person name="Mondo S.J."/>
            <person name="Labutti K."/>
            <person name="Lipzen A."/>
            <person name="Dockter R."/>
            <person name="Kennedy M."/>
            <person name="Grigoriev I.V."/>
            <person name="Spatafora J.W."/>
        </authorList>
    </citation>
    <scope>NUCLEOTIDE SEQUENCE [LARGE SCALE GENOMIC DNA]</scope>
    <source>
        <strain evidence="3 4">CBS 120377</strain>
    </source>
</reference>
<evidence type="ECO:0000313" key="3">
    <source>
        <dbReference type="EMBL" id="KUJ14670.1"/>
    </source>
</evidence>
<sequence>MATTTSLSALPTTLLSTTLSLAASNTTSSLYPTATTTLFYNSTCNTTLSYNTTTSLNTTSLICLVPSSGGGNSFPTWIFELWPLDVALLIVGAGVLYGLVFFFAGIVILALKFLKLLGRGAKGVGNGVGRGVGSVKKGVNRKVGQTREWNEGRVKRVQERREKRLVEMRGTIALEAIPLP</sequence>
<accession>A0A194X394</accession>
<feature type="signal peptide" evidence="2">
    <location>
        <begin position="1"/>
        <end position="22"/>
    </location>
</feature>
<name>A0A194X394_MOLSC</name>
<dbReference type="EMBL" id="KQ947419">
    <property type="protein sequence ID" value="KUJ14670.1"/>
    <property type="molecule type" value="Genomic_DNA"/>
</dbReference>
<evidence type="ECO:0000313" key="4">
    <source>
        <dbReference type="Proteomes" id="UP000070700"/>
    </source>
</evidence>
<proteinExistence type="predicted"/>
<keyword evidence="1" id="KW-0812">Transmembrane</keyword>
<dbReference type="GeneID" id="28814855"/>
<protein>
    <submittedName>
        <fullName evidence="3">Uncharacterized protein</fullName>
    </submittedName>
</protein>
<dbReference type="KEGG" id="psco:LY89DRAFT_119050"/>
<dbReference type="AlphaFoldDB" id="A0A194X394"/>
<gene>
    <name evidence="3" type="ORF">LY89DRAFT_119050</name>
</gene>
<organism evidence="3 4">
    <name type="scientific">Mollisia scopiformis</name>
    <name type="common">Conifer needle endophyte fungus</name>
    <name type="synonym">Phialocephala scopiformis</name>
    <dbReference type="NCBI Taxonomy" id="149040"/>
    <lineage>
        <taxon>Eukaryota</taxon>
        <taxon>Fungi</taxon>
        <taxon>Dikarya</taxon>
        <taxon>Ascomycota</taxon>
        <taxon>Pezizomycotina</taxon>
        <taxon>Leotiomycetes</taxon>
        <taxon>Helotiales</taxon>
        <taxon>Mollisiaceae</taxon>
        <taxon>Mollisia</taxon>
    </lineage>
</organism>
<evidence type="ECO:0000256" key="2">
    <source>
        <dbReference type="SAM" id="SignalP"/>
    </source>
</evidence>
<dbReference type="InParanoid" id="A0A194X394"/>
<keyword evidence="1" id="KW-1133">Transmembrane helix</keyword>
<evidence type="ECO:0000256" key="1">
    <source>
        <dbReference type="SAM" id="Phobius"/>
    </source>
</evidence>
<keyword evidence="2" id="KW-0732">Signal</keyword>
<keyword evidence="1" id="KW-0472">Membrane</keyword>
<keyword evidence="4" id="KW-1185">Reference proteome</keyword>
<dbReference type="Proteomes" id="UP000070700">
    <property type="component" value="Unassembled WGS sequence"/>
</dbReference>